<evidence type="ECO:0000256" key="1">
    <source>
        <dbReference type="SAM" id="Phobius"/>
    </source>
</evidence>
<evidence type="ECO:0000259" key="2">
    <source>
        <dbReference type="PROSITE" id="PS50850"/>
    </source>
</evidence>
<dbReference type="Gene3D" id="1.20.1250.20">
    <property type="entry name" value="MFS general substrate transporter like domains"/>
    <property type="match status" value="1"/>
</dbReference>
<keyword evidence="1" id="KW-0472">Membrane</keyword>
<sequence length="171" mass="19217">MTEDADRQNNKASRVYPAIFMTASLGGLSFLAFSNGLLLAYFSRLKIASSEILFLLALPSILQFLLVLIFSYLSDRVGKKVIGASGLLCSASAFYLFWQAGFTEGFWRHGLTVMGVIFFGIGTAMTFSNWFALLHPLVPQQRRGRFFGRLRLTWQGVGFLFSLLVFYLLEQ</sequence>
<feature type="transmembrane region" description="Helical" evidence="1">
    <location>
        <begin position="15"/>
        <end position="40"/>
    </location>
</feature>
<feature type="non-terminal residue" evidence="3">
    <location>
        <position position="171"/>
    </location>
</feature>
<keyword evidence="1" id="KW-0812">Transmembrane</keyword>
<proteinExistence type="predicted"/>
<organism evidence="3">
    <name type="scientific">marine metagenome</name>
    <dbReference type="NCBI Taxonomy" id="408172"/>
    <lineage>
        <taxon>unclassified sequences</taxon>
        <taxon>metagenomes</taxon>
        <taxon>ecological metagenomes</taxon>
    </lineage>
</organism>
<feature type="transmembrane region" description="Helical" evidence="1">
    <location>
        <begin position="52"/>
        <end position="74"/>
    </location>
</feature>
<dbReference type="InterPro" id="IPR020846">
    <property type="entry name" value="MFS_dom"/>
</dbReference>
<dbReference type="AlphaFoldDB" id="A0A383E5Y0"/>
<reference evidence="3" key="1">
    <citation type="submission" date="2018-05" db="EMBL/GenBank/DDBJ databases">
        <authorList>
            <person name="Lanie J.A."/>
            <person name="Ng W.-L."/>
            <person name="Kazmierczak K.M."/>
            <person name="Andrzejewski T.M."/>
            <person name="Davidsen T.M."/>
            <person name="Wayne K.J."/>
            <person name="Tettelin H."/>
            <person name="Glass J.I."/>
            <person name="Rusch D."/>
            <person name="Podicherti R."/>
            <person name="Tsui H.-C.T."/>
            <person name="Winkler M.E."/>
        </authorList>
    </citation>
    <scope>NUCLEOTIDE SEQUENCE</scope>
</reference>
<keyword evidence="1" id="KW-1133">Transmembrane helix</keyword>
<dbReference type="Pfam" id="PF07690">
    <property type="entry name" value="MFS_1"/>
    <property type="match status" value="1"/>
</dbReference>
<feature type="transmembrane region" description="Helical" evidence="1">
    <location>
        <begin position="110"/>
        <end position="132"/>
    </location>
</feature>
<dbReference type="SUPFAM" id="SSF103473">
    <property type="entry name" value="MFS general substrate transporter"/>
    <property type="match status" value="1"/>
</dbReference>
<gene>
    <name evidence="3" type="ORF">METZ01_LOCUS505091</name>
</gene>
<dbReference type="InterPro" id="IPR036259">
    <property type="entry name" value="MFS_trans_sf"/>
</dbReference>
<dbReference type="InterPro" id="IPR011701">
    <property type="entry name" value="MFS"/>
</dbReference>
<dbReference type="GO" id="GO:0022857">
    <property type="term" value="F:transmembrane transporter activity"/>
    <property type="evidence" value="ECO:0007669"/>
    <property type="project" value="InterPro"/>
</dbReference>
<name>A0A383E5Y0_9ZZZZ</name>
<feature type="transmembrane region" description="Helical" evidence="1">
    <location>
        <begin position="152"/>
        <end position="169"/>
    </location>
</feature>
<feature type="domain" description="Major facilitator superfamily (MFS) profile" evidence="2">
    <location>
        <begin position="15"/>
        <end position="171"/>
    </location>
</feature>
<evidence type="ECO:0000313" key="3">
    <source>
        <dbReference type="EMBL" id="SVE52237.1"/>
    </source>
</evidence>
<dbReference type="EMBL" id="UINC01223163">
    <property type="protein sequence ID" value="SVE52237.1"/>
    <property type="molecule type" value="Genomic_DNA"/>
</dbReference>
<feature type="transmembrane region" description="Helical" evidence="1">
    <location>
        <begin position="80"/>
        <end position="98"/>
    </location>
</feature>
<accession>A0A383E5Y0</accession>
<protein>
    <recommendedName>
        <fullName evidence="2">Major facilitator superfamily (MFS) profile domain-containing protein</fullName>
    </recommendedName>
</protein>
<dbReference type="PROSITE" id="PS50850">
    <property type="entry name" value="MFS"/>
    <property type="match status" value="1"/>
</dbReference>